<feature type="transmembrane region" description="Helical" evidence="12">
    <location>
        <begin position="207"/>
        <end position="230"/>
    </location>
</feature>
<dbReference type="CDD" id="cd00212">
    <property type="entry name" value="PTS_IIB_glc"/>
    <property type="match status" value="1"/>
</dbReference>
<dbReference type="PROSITE" id="PS51103">
    <property type="entry name" value="PTS_EIIC_TYPE_1"/>
    <property type="match status" value="1"/>
</dbReference>
<dbReference type="Pfam" id="PF02378">
    <property type="entry name" value="PTS_EIIC"/>
    <property type="match status" value="1"/>
</dbReference>
<proteinExistence type="predicted"/>
<dbReference type="InterPro" id="IPR018113">
    <property type="entry name" value="PTrfase_EIIB_Cys"/>
</dbReference>
<feature type="transmembrane region" description="Helical" evidence="12">
    <location>
        <begin position="174"/>
        <end position="195"/>
    </location>
</feature>
<dbReference type="SUPFAM" id="SSF55604">
    <property type="entry name" value="Glucose permease domain IIB"/>
    <property type="match status" value="1"/>
</dbReference>
<comment type="subcellular location">
    <subcellularLocation>
        <location evidence="1">Cell membrane</location>
        <topology evidence="1">Multi-pass membrane protein</topology>
    </subcellularLocation>
</comment>
<dbReference type="InterPro" id="IPR001127">
    <property type="entry name" value="PTS_EIIA_1_perm"/>
</dbReference>
<dbReference type="InterPro" id="IPR003352">
    <property type="entry name" value="PTS_EIIC"/>
</dbReference>
<dbReference type="GO" id="GO:0008982">
    <property type="term" value="F:protein-N(PI)-phosphohistidine-sugar phosphotransferase activity"/>
    <property type="evidence" value="ECO:0007669"/>
    <property type="project" value="InterPro"/>
</dbReference>
<dbReference type="PROSITE" id="PS51093">
    <property type="entry name" value="PTS_EIIA_TYPE_1"/>
    <property type="match status" value="1"/>
</dbReference>
<dbReference type="FunFam" id="2.70.70.10:FF:000001">
    <property type="entry name" value="PTS system glucose-specific IIA component"/>
    <property type="match status" value="1"/>
</dbReference>
<dbReference type="GO" id="GO:0005886">
    <property type="term" value="C:plasma membrane"/>
    <property type="evidence" value="ECO:0007669"/>
    <property type="project" value="UniProtKB-SubCell"/>
</dbReference>
<dbReference type="PROSITE" id="PS01035">
    <property type="entry name" value="PTS_EIIB_TYPE_1_CYS"/>
    <property type="match status" value="1"/>
</dbReference>
<dbReference type="Proteomes" id="UP000004290">
    <property type="component" value="Unassembled WGS sequence"/>
</dbReference>
<dbReference type="GO" id="GO:0016301">
    <property type="term" value="F:kinase activity"/>
    <property type="evidence" value="ECO:0007669"/>
    <property type="project" value="UniProtKB-KW"/>
</dbReference>
<evidence type="ECO:0000259" key="14">
    <source>
        <dbReference type="PROSITE" id="PS51098"/>
    </source>
</evidence>
<dbReference type="EC" id="2.7.1.69" evidence="16"/>
<feature type="transmembrane region" description="Helical" evidence="12">
    <location>
        <begin position="142"/>
        <end position="162"/>
    </location>
</feature>
<dbReference type="GO" id="GO:0009401">
    <property type="term" value="P:phosphoenolpyruvate-dependent sugar phosphotransferase system"/>
    <property type="evidence" value="ECO:0007669"/>
    <property type="project" value="UniProtKB-KW"/>
</dbReference>
<evidence type="ECO:0000259" key="13">
    <source>
        <dbReference type="PROSITE" id="PS51093"/>
    </source>
</evidence>
<keyword evidence="3" id="KW-1003">Cell membrane</keyword>
<feature type="domain" description="PTS EIIA type-1" evidence="13">
    <location>
        <begin position="513"/>
        <end position="617"/>
    </location>
</feature>
<comment type="caution">
    <text evidence="16">The sequence shown here is derived from an EMBL/GenBank/DDBJ whole genome shotgun (WGS) entry which is preliminary data.</text>
</comment>
<dbReference type="GO" id="GO:0015771">
    <property type="term" value="P:trehalose transport"/>
    <property type="evidence" value="ECO:0007669"/>
    <property type="project" value="TreeGrafter"/>
</dbReference>
<keyword evidence="6" id="KW-0598">Phosphotransferase system</keyword>
<evidence type="ECO:0000256" key="8">
    <source>
        <dbReference type="ARBA" id="ARBA00022777"/>
    </source>
</evidence>
<evidence type="ECO:0000256" key="6">
    <source>
        <dbReference type="ARBA" id="ARBA00022683"/>
    </source>
</evidence>
<keyword evidence="8" id="KW-0418">Kinase</keyword>
<dbReference type="EMBL" id="AEEL01000019">
    <property type="protein sequence ID" value="EFM26985.1"/>
    <property type="molecule type" value="Genomic_DNA"/>
</dbReference>
<dbReference type="InterPro" id="IPR036878">
    <property type="entry name" value="Glu_permease_IIB"/>
</dbReference>
<feature type="transmembrane region" description="Helical" evidence="12">
    <location>
        <begin position="300"/>
        <end position="323"/>
    </location>
</feature>
<feature type="domain" description="PTS EIIB type-1" evidence="14">
    <location>
        <begin position="23"/>
        <end position="105"/>
    </location>
</feature>
<dbReference type="PROSITE" id="PS00371">
    <property type="entry name" value="PTS_EIIA_TYPE_1_HIS"/>
    <property type="match status" value="1"/>
</dbReference>
<accession>E0PF57</accession>
<evidence type="ECO:0000256" key="5">
    <source>
        <dbReference type="ARBA" id="ARBA00022679"/>
    </source>
</evidence>
<dbReference type="SUPFAM" id="SSF51261">
    <property type="entry name" value="Duplicated hybrid motif"/>
    <property type="match status" value="1"/>
</dbReference>
<feature type="active site" description="Phosphocysteine intermediate; for EIIB activity" evidence="11">
    <location>
        <position position="45"/>
    </location>
</feature>
<dbReference type="InterPro" id="IPR050558">
    <property type="entry name" value="PTS_Sugar-Specific_Components"/>
</dbReference>
<evidence type="ECO:0000256" key="9">
    <source>
        <dbReference type="ARBA" id="ARBA00022989"/>
    </source>
</evidence>
<evidence type="ECO:0000256" key="7">
    <source>
        <dbReference type="ARBA" id="ARBA00022692"/>
    </source>
</evidence>
<feature type="transmembrane region" description="Helical" evidence="12">
    <location>
        <begin position="383"/>
        <end position="404"/>
    </location>
</feature>
<dbReference type="PANTHER" id="PTHR30175:SF1">
    <property type="entry name" value="PTS SYSTEM ARBUTIN-, CELLOBIOSE-, AND SALICIN-SPECIFIC EIIBC COMPONENT-RELATED"/>
    <property type="match status" value="1"/>
</dbReference>
<evidence type="ECO:0000256" key="1">
    <source>
        <dbReference type="ARBA" id="ARBA00004651"/>
    </source>
</evidence>
<keyword evidence="7 12" id="KW-0812">Transmembrane</keyword>
<feature type="transmembrane region" description="Helical" evidence="12">
    <location>
        <begin position="267"/>
        <end position="288"/>
    </location>
</feature>
<evidence type="ECO:0000256" key="4">
    <source>
        <dbReference type="ARBA" id="ARBA00022597"/>
    </source>
</evidence>
<dbReference type="PANTHER" id="PTHR30175">
    <property type="entry name" value="PHOSPHOTRANSFERASE SYSTEM TRANSPORT PROTEIN"/>
    <property type="match status" value="1"/>
</dbReference>
<keyword evidence="9 12" id="KW-1133">Transmembrane helix</keyword>
<evidence type="ECO:0000256" key="3">
    <source>
        <dbReference type="ARBA" id="ARBA00022475"/>
    </source>
</evidence>
<organism evidence="16 17">
    <name type="scientific">Streptococcus equinus ATCC 700338</name>
    <dbReference type="NCBI Taxonomy" id="864569"/>
    <lineage>
        <taxon>Bacteria</taxon>
        <taxon>Bacillati</taxon>
        <taxon>Bacillota</taxon>
        <taxon>Bacilli</taxon>
        <taxon>Lactobacillales</taxon>
        <taxon>Streptococcaceae</taxon>
        <taxon>Streptococcus</taxon>
    </lineage>
</organism>
<evidence type="ECO:0000256" key="12">
    <source>
        <dbReference type="SAM" id="Phobius"/>
    </source>
</evidence>
<dbReference type="Gene3D" id="3.30.1360.60">
    <property type="entry name" value="Glucose permease domain IIB"/>
    <property type="match status" value="1"/>
</dbReference>
<dbReference type="InterPro" id="IPR001996">
    <property type="entry name" value="PTS_IIB_1"/>
</dbReference>
<dbReference type="GO" id="GO:0090589">
    <property type="term" value="F:protein-phosphocysteine-trehalose phosphotransferase system transporter activity"/>
    <property type="evidence" value="ECO:0007669"/>
    <property type="project" value="TreeGrafter"/>
</dbReference>
<protein>
    <submittedName>
        <fullName evidence="16">PTS system beta-glucoside-specific EIIBCA component</fullName>
        <ecNumber evidence="16">2.7.1.-</ecNumber>
        <ecNumber evidence="16">2.7.1.69</ecNumber>
    </submittedName>
</protein>
<evidence type="ECO:0000313" key="16">
    <source>
        <dbReference type="EMBL" id="EFM26985.1"/>
    </source>
</evidence>
<dbReference type="InterPro" id="IPR013013">
    <property type="entry name" value="PTS_EIIC_1"/>
</dbReference>
<dbReference type="Gene3D" id="2.70.70.10">
    <property type="entry name" value="Glucose Permease (Domain IIA)"/>
    <property type="match status" value="1"/>
</dbReference>
<dbReference type="PROSITE" id="PS51098">
    <property type="entry name" value="PTS_EIIB_TYPE_1"/>
    <property type="match status" value="1"/>
</dbReference>
<dbReference type="NCBIfam" id="TIGR00830">
    <property type="entry name" value="PTBA"/>
    <property type="match status" value="1"/>
</dbReference>
<sequence length="642" mass="68298">MIVLKFTKQNDKNYKRRLAMDYKKLAQKIVTNVGDVDNIQTLSHCMTRLRFQLKDASKANKEALENLEGVIGVVYAGGQYMVILGQHLLQTYDVIMNDFNITSGGSIDENLDGDLTPKEPWTWKNAGSKIIGFVSSSVTPMIPGLIAGGMLKVVLLLIVTFIDSNFAISSSYLLLSAIADAPFYFMPIFVAYGAANKLGATPIYAMASAAALLHGNFTGLVTAGAPITLFGISVSLLSYGTSLLPALLIAILAYYVEKFLNKIIPNIFKAIFVGMGTIFVAGSLGFIILGPLGNMFGQGIASLFMFLEGTVGPIAVGLLAAALPWMVMAGMHTALAPFMTQLLTNPGYDAMIRPAFLLHNMAEGGAVIGVTARTKDKAKRGELLSIAIGCIVAGVTEPAIYGVNLKYKKPMYGVMAGGFVGGIVAGILGAKAYEMGYSNILALPIFGKTVLAAVAGIIVTIVVAAVVTYLLGIDTSKEDAKLTVTEPVRQVVPDDAILAIANGELVPLEKVNDEVFAQKLMGDGIAFKPTSDFITAPANGELTTVFPTGHAFGVTRPDGVELLVHIGINTVELNGEGFDVLARAGDSIRAGQPIVRIDRDRINQKGYDTTTMLIITNANGKTIELPQMGDVKQGQRLDKEEN</sequence>
<feature type="transmembrane region" description="Helical" evidence="12">
    <location>
        <begin position="410"/>
        <end position="430"/>
    </location>
</feature>
<evidence type="ECO:0000256" key="2">
    <source>
        <dbReference type="ARBA" id="ARBA00022448"/>
    </source>
</evidence>
<dbReference type="InterPro" id="IPR011055">
    <property type="entry name" value="Dup_hybrid_motif"/>
</dbReference>
<keyword evidence="4" id="KW-0762">Sugar transport</keyword>
<dbReference type="EC" id="2.7.1.-" evidence="16"/>
<name>E0PF57_STREI</name>
<keyword evidence="10 12" id="KW-0472">Membrane</keyword>
<reference evidence="16 17" key="1">
    <citation type="submission" date="2010-07" db="EMBL/GenBank/DDBJ databases">
        <authorList>
            <person name="Muzny D."/>
            <person name="Qin X."/>
            <person name="Deng J."/>
            <person name="Jiang H."/>
            <person name="Liu Y."/>
            <person name="Qu J."/>
            <person name="Song X.-Z."/>
            <person name="Zhang L."/>
            <person name="Thornton R."/>
            <person name="Coyle M."/>
            <person name="Francisco L."/>
            <person name="Jackson L."/>
            <person name="Javaid M."/>
            <person name="Korchina V."/>
            <person name="Kovar C."/>
            <person name="Mata R."/>
            <person name="Mathew T."/>
            <person name="Ngo R."/>
            <person name="Nguyen L."/>
            <person name="Nguyen N."/>
            <person name="Okwuonu G."/>
            <person name="Ongeri F."/>
            <person name="Pham C."/>
            <person name="Simmons D."/>
            <person name="Wilczek-Boney K."/>
            <person name="Hale W."/>
            <person name="Jakkamsetti A."/>
            <person name="Pham P."/>
            <person name="Ruth R."/>
            <person name="San Lucas F."/>
            <person name="Warren J."/>
            <person name="Zhang J."/>
            <person name="Zhao Z."/>
            <person name="Zhou C."/>
            <person name="Zhu D."/>
            <person name="Lee S."/>
            <person name="Bess C."/>
            <person name="Blankenburg K."/>
            <person name="Forbes L."/>
            <person name="Fu Q."/>
            <person name="Gubbala S."/>
            <person name="Hirani K."/>
            <person name="Jayaseelan J.C."/>
            <person name="Lara F."/>
            <person name="Munidasa M."/>
            <person name="Palculict T."/>
            <person name="Patil S."/>
            <person name="Pu L.-L."/>
            <person name="Saada N."/>
            <person name="Tang L."/>
            <person name="Weissenberger G."/>
            <person name="Zhu Y."/>
            <person name="Hemphill L."/>
            <person name="Shang Y."/>
            <person name="Youmans B."/>
            <person name="Ayvaz T."/>
            <person name="Ross M."/>
            <person name="Santibanez J."/>
            <person name="Aqrawi P."/>
            <person name="Gross S."/>
            <person name="Joshi V."/>
            <person name="Fowler G."/>
            <person name="Nazareth L."/>
            <person name="Reid J."/>
            <person name="Worley K."/>
            <person name="Petrosino J."/>
            <person name="Highlander S."/>
            <person name="Gibbs R."/>
        </authorList>
    </citation>
    <scope>NUCLEOTIDE SEQUENCE [LARGE SCALE GENOMIC DNA]</scope>
    <source>
        <strain evidence="16 17">ATCC 700338</strain>
    </source>
</reference>
<feature type="transmembrane region" description="Helical" evidence="12">
    <location>
        <begin position="450"/>
        <end position="471"/>
    </location>
</feature>
<dbReference type="HOGENOM" id="CLU_012312_2_3_9"/>
<keyword evidence="2" id="KW-0813">Transport</keyword>
<gene>
    <name evidence="16" type="primary">bglP</name>
    <name evidence="16" type="ORF">HMPREF9319_1480</name>
</gene>
<evidence type="ECO:0000256" key="10">
    <source>
        <dbReference type="ARBA" id="ARBA00023136"/>
    </source>
</evidence>
<keyword evidence="17" id="KW-1185">Reference proteome</keyword>
<evidence type="ECO:0000259" key="15">
    <source>
        <dbReference type="PROSITE" id="PS51103"/>
    </source>
</evidence>
<dbReference type="AlphaFoldDB" id="E0PF57"/>
<dbReference type="Pfam" id="PF00367">
    <property type="entry name" value="PTS_EIIB"/>
    <property type="match status" value="1"/>
</dbReference>
<feature type="transmembrane region" description="Helical" evidence="12">
    <location>
        <begin position="236"/>
        <end position="255"/>
    </location>
</feature>
<keyword evidence="5 16" id="KW-0808">Transferase</keyword>
<evidence type="ECO:0000256" key="11">
    <source>
        <dbReference type="PROSITE-ProRule" id="PRU00421"/>
    </source>
</evidence>
<feature type="domain" description="PTS EIIC type-1" evidence="15">
    <location>
        <begin position="132"/>
        <end position="487"/>
    </location>
</feature>
<dbReference type="Pfam" id="PF00358">
    <property type="entry name" value="PTS_EIIA_1"/>
    <property type="match status" value="1"/>
</dbReference>
<evidence type="ECO:0000313" key="17">
    <source>
        <dbReference type="Proteomes" id="UP000004290"/>
    </source>
</evidence>